<evidence type="ECO:0000313" key="3">
    <source>
        <dbReference type="EMBL" id="KAJ0970373.1"/>
    </source>
</evidence>
<feature type="compositionally biased region" description="Polar residues" evidence="1">
    <location>
        <begin position="396"/>
        <end position="411"/>
    </location>
</feature>
<feature type="compositionally biased region" description="Basic and acidic residues" evidence="1">
    <location>
        <begin position="376"/>
        <end position="394"/>
    </location>
</feature>
<evidence type="ECO:0000259" key="2">
    <source>
        <dbReference type="Pfam" id="PF14309"/>
    </source>
</evidence>
<evidence type="ECO:0000256" key="1">
    <source>
        <dbReference type="SAM" id="MobiDB-lite"/>
    </source>
</evidence>
<proteinExistence type="predicted"/>
<protein>
    <recommendedName>
        <fullName evidence="2">DUF4378 domain-containing protein</fullName>
    </recommendedName>
</protein>
<feature type="domain" description="DUF4378" evidence="2">
    <location>
        <begin position="520"/>
        <end position="685"/>
    </location>
</feature>
<feature type="region of interest" description="Disordered" evidence="1">
    <location>
        <begin position="376"/>
        <end position="411"/>
    </location>
</feature>
<organism evidence="3 4">
    <name type="scientific">Dioscorea zingiberensis</name>
    <dbReference type="NCBI Taxonomy" id="325984"/>
    <lineage>
        <taxon>Eukaryota</taxon>
        <taxon>Viridiplantae</taxon>
        <taxon>Streptophyta</taxon>
        <taxon>Embryophyta</taxon>
        <taxon>Tracheophyta</taxon>
        <taxon>Spermatophyta</taxon>
        <taxon>Magnoliopsida</taxon>
        <taxon>Liliopsida</taxon>
        <taxon>Dioscoreales</taxon>
        <taxon>Dioscoreaceae</taxon>
        <taxon>Dioscorea</taxon>
    </lineage>
</organism>
<feature type="compositionally biased region" description="Basic and acidic residues" evidence="1">
    <location>
        <begin position="238"/>
        <end position="249"/>
    </location>
</feature>
<feature type="compositionally biased region" description="Polar residues" evidence="1">
    <location>
        <begin position="352"/>
        <end position="364"/>
    </location>
</feature>
<name>A0A9D5CCM8_9LILI</name>
<dbReference type="InterPro" id="IPR025486">
    <property type="entry name" value="DUF4378"/>
</dbReference>
<dbReference type="PANTHER" id="PTHR46634">
    <property type="entry name" value="M REDUCTASE II SUBUNIT GAMMA, PUTATIVE (DUF3741)-RELATED"/>
    <property type="match status" value="1"/>
</dbReference>
<dbReference type="Proteomes" id="UP001085076">
    <property type="component" value="Miscellaneous, Linkage group lg06"/>
</dbReference>
<dbReference type="PANTHER" id="PTHR46634:SF3">
    <property type="entry name" value="M REDUCTASE II SUBUNIT GAMMA, PUTATIVE (DUF3741)-RELATED"/>
    <property type="match status" value="1"/>
</dbReference>
<comment type="caution">
    <text evidence="3">The sequence shown here is derived from an EMBL/GenBank/DDBJ whole genome shotgun (WGS) entry which is preliminary data.</text>
</comment>
<dbReference type="OrthoDB" id="1932693at2759"/>
<reference evidence="3" key="2">
    <citation type="journal article" date="2022" name="Hortic Res">
        <title>The genome of Dioscorea zingiberensis sheds light on the biosynthesis, origin and evolution of the medicinally important diosgenin saponins.</title>
        <authorList>
            <person name="Li Y."/>
            <person name="Tan C."/>
            <person name="Li Z."/>
            <person name="Guo J."/>
            <person name="Li S."/>
            <person name="Chen X."/>
            <person name="Wang C."/>
            <person name="Dai X."/>
            <person name="Yang H."/>
            <person name="Song W."/>
            <person name="Hou L."/>
            <person name="Xu J."/>
            <person name="Tong Z."/>
            <person name="Xu A."/>
            <person name="Yuan X."/>
            <person name="Wang W."/>
            <person name="Yang Q."/>
            <person name="Chen L."/>
            <person name="Sun Z."/>
            <person name="Wang K."/>
            <person name="Pan B."/>
            <person name="Chen J."/>
            <person name="Bao Y."/>
            <person name="Liu F."/>
            <person name="Qi X."/>
            <person name="Gang D.R."/>
            <person name="Wen J."/>
            <person name="Li J."/>
        </authorList>
    </citation>
    <scope>NUCLEOTIDE SEQUENCE</scope>
    <source>
        <strain evidence="3">Dzin_1.0</strain>
    </source>
</reference>
<dbReference type="EMBL" id="JAGGNH010000006">
    <property type="protein sequence ID" value="KAJ0970373.1"/>
    <property type="molecule type" value="Genomic_DNA"/>
</dbReference>
<evidence type="ECO:0000313" key="4">
    <source>
        <dbReference type="Proteomes" id="UP001085076"/>
    </source>
</evidence>
<feature type="region of interest" description="Disordered" evidence="1">
    <location>
        <begin position="238"/>
        <end position="263"/>
    </location>
</feature>
<sequence length="695" mass="77109">MRITVLKPSNAVETKTVNQLKMHQCLALEEDIWDKDKHCQCSSLNRLETRNLSHPTRIVVLKPSPGKPCEFKTLAANRIFSPKLLEDKDLHRDLKTQEIIGSGEITEDITQQMQESMSNRRDDSLLSSVLSNGYVGDESSFNRSEHEYVEEASVNLSDSENVTPPSRHSLDINRIGSPYSFSSFSRSSYSPESSVICEAKKRLYERWASMASKGVNQENMQVRRSSSTLGEMLAIPEVKKEEESSRELDVSSSSMSSGGGEDLRTSTACLSITEAKDGANGDASPRNFSRSKSVPVSSTYEKVEMNVEVTKSTSIKATTPKEEMKSKSGKTSFKGKVSSFFFSRNKKHSQEKSNPSSLATSDVSFQSGNREIACKKDDISKGVHISGPEERPVNPEKNSSKGSLPSATVNSGAINSTASAKVALSLEKFSVSETPSETHEQPSPVSVLEAPFADEANISMLQSSQSLHAGRLQMLSRSAPIESIARSLSWDDTYKEISSENPLKLTGDGIKADEEEQEHFNFVQKLLLSAGLDNGSSKNIFSRWHSLDCPLDQILLDRFLDQKEEETKCKAKRSNQRLLFDCVNTALLEIGQAAIYNAYPHARSFEETRKDAPAGTSVAEVWKLVRDKNSAEGKYSREIVNSHVLVDQVVRKEVVGREWTELLWWEFNEISKEVGTKVLEELIGETLSDLTNPCL</sequence>
<accession>A0A9D5CCM8</accession>
<dbReference type="Pfam" id="PF14309">
    <property type="entry name" value="DUF4378"/>
    <property type="match status" value="1"/>
</dbReference>
<reference evidence="3" key="1">
    <citation type="submission" date="2021-03" db="EMBL/GenBank/DDBJ databases">
        <authorList>
            <person name="Li Z."/>
            <person name="Yang C."/>
        </authorList>
    </citation>
    <scope>NUCLEOTIDE SEQUENCE</scope>
    <source>
        <strain evidence="3">Dzin_1.0</strain>
        <tissue evidence="3">Leaf</tissue>
    </source>
</reference>
<dbReference type="AlphaFoldDB" id="A0A9D5CCM8"/>
<feature type="compositionally biased region" description="Low complexity" evidence="1">
    <location>
        <begin position="329"/>
        <end position="343"/>
    </location>
</feature>
<keyword evidence="4" id="KW-1185">Reference proteome</keyword>
<gene>
    <name evidence="3" type="ORF">J5N97_023250</name>
</gene>
<feature type="region of interest" description="Disordered" evidence="1">
    <location>
        <begin position="312"/>
        <end position="364"/>
    </location>
</feature>